<dbReference type="InterPro" id="IPR013324">
    <property type="entry name" value="RNA_pol_sigma_r3/r4-like"/>
</dbReference>
<dbReference type="InterPro" id="IPR014284">
    <property type="entry name" value="RNA_pol_sigma-70_dom"/>
</dbReference>
<dbReference type="SUPFAM" id="SSF88659">
    <property type="entry name" value="Sigma3 and sigma4 domains of RNA polymerase sigma factors"/>
    <property type="match status" value="1"/>
</dbReference>
<dbReference type="InterPro" id="IPR036388">
    <property type="entry name" value="WH-like_DNA-bd_sf"/>
</dbReference>
<evidence type="ECO:0000256" key="6">
    <source>
        <dbReference type="RuleBase" id="RU000716"/>
    </source>
</evidence>
<dbReference type="Pfam" id="PF08281">
    <property type="entry name" value="Sigma70_r4_2"/>
    <property type="match status" value="1"/>
</dbReference>
<dbReference type="Pfam" id="PF04542">
    <property type="entry name" value="Sigma70_r2"/>
    <property type="match status" value="1"/>
</dbReference>
<keyword evidence="4 6" id="KW-0238">DNA-binding</keyword>
<dbReference type="Gene3D" id="1.10.1740.10">
    <property type="match status" value="1"/>
</dbReference>
<dbReference type="InterPro" id="IPR039425">
    <property type="entry name" value="RNA_pol_sigma-70-like"/>
</dbReference>
<evidence type="ECO:0000256" key="4">
    <source>
        <dbReference type="ARBA" id="ARBA00023125"/>
    </source>
</evidence>
<feature type="domain" description="RNA polymerase sigma-70 region 2" evidence="7">
    <location>
        <begin position="15"/>
        <end position="82"/>
    </location>
</feature>
<dbReference type="PANTHER" id="PTHR43133">
    <property type="entry name" value="RNA POLYMERASE ECF-TYPE SIGMA FACTO"/>
    <property type="match status" value="1"/>
</dbReference>
<evidence type="ECO:0000259" key="7">
    <source>
        <dbReference type="Pfam" id="PF04542"/>
    </source>
</evidence>
<gene>
    <name evidence="9" type="primary">rpoE2</name>
    <name evidence="9" type="ORF">GCM10011312_04410</name>
</gene>
<dbReference type="GO" id="GO:0003677">
    <property type="term" value="F:DNA binding"/>
    <property type="evidence" value="ECO:0007669"/>
    <property type="project" value="UniProtKB-KW"/>
</dbReference>
<accession>A0A8J2V8L4</accession>
<evidence type="ECO:0000313" key="9">
    <source>
        <dbReference type="EMBL" id="GGD83432.1"/>
    </source>
</evidence>
<dbReference type="SUPFAM" id="SSF88946">
    <property type="entry name" value="Sigma2 domain of RNA polymerase sigma factors"/>
    <property type="match status" value="1"/>
</dbReference>
<evidence type="ECO:0000256" key="2">
    <source>
        <dbReference type="ARBA" id="ARBA00023015"/>
    </source>
</evidence>
<dbReference type="InterPro" id="IPR007627">
    <property type="entry name" value="RNA_pol_sigma70_r2"/>
</dbReference>
<keyword evidence="2 6" id="KW-0805">Transcription regulation</keyword>
<dbReference type="InterPro" id="IPR000838">
    <property type="entry name" value="RNA_pol_sigma70_ECF_CS"/>
</dbReference>
<dbReference type="NCBIfam" id="TIGR02937">
    <property type="entry name" value="sigma70-ECF"/>
    <property type="match status" value="1"/>
</dbReference>
<dbReference type="GO" id="GO:0016987">
    <property type="term" value="F:sigma factor activity"/>
    <property type="evidence" value="ECO:0007669"/>
    <property type="project" value="UniProtKB-KW"/>
</dbReference>
<evidence type="ECO:0000256" key="1">
    <source>
        <dbReference type="ARBA" id="ARBA00010641"/>
    </source>
</evidence>
<name>A0A8J2V8L4_9FLAO</name>
<protein>
    <recommendedName>
        <fullName evidence="6">RNA polymerase sigma factor</fullName>
    </recommendedName>
</protein>
<proteinExistence type="inferred from homology"/>
<dbReference type="RefSeq" id="WP_188439056.1">
    <property type="nucleotide sequence ID" value="NZ_BMGK01000002.1"/>
</dbReference>
<dbReference type="InterPro" id="IPR013249">
    <property type="entry name" value="RNA_pol_sigma70_r4_t2"/>
</dbReference>
<keyword evidence="10" id="KW-1185">Reference proteome</keyword>
<dbReference type="Gene3D" id="1.10.10.10">
    <property type="entry name" value="Winged helix-like DNA-binding domain superfamily/Winged helix DNA-binding domain"/>
    <property type="match status" value="1"/>
</dbReference>
<comment type="caution">
    <text evidence="9">The sequence shown here is derived from an EMBL/GenBank/DDBJ whole genome shotgun (WGS) entry which is preliminary data.</text>
</comment>
<dbReference type="GO" id="GO:0006352">
    <property type="term" value="P:DNA-templated transcription initiation"/>
    <property type="evidence" value="ECO:0007669"/>
    <property type="project" value="InterPro"/>
</dbReference>
<keyword evidence="5 6" id="KW-0804">Transcription</keyword>
<feature type="domain" description="RNA polymerase sigma factor 70 region 4 type 2" evidence="8">
    <location>
        <begin position="111"/>
        <end position="158"/>
    </location>
</feature>
<dbReference type="InterPro" id="IPR013325">
    <property type="entry name" value="RNA_pol_sigma_r2"/>
</dbReference>
<keyword evidence="3 6" id="KW-0731">Sigma factor</keyword>
<dbReference type="PROSITE" id="PS01063">
    <property type="entry name" value="SIGMA70_ECF"/>
    <property type="match status" value="1"/>
</dbReference>
<reference evidence="9" key="1">
    <citation type="journal article" date="2014" name="Int. J. Syst. Evol. Microbiol.">
        <title>Complete genome sequence of Corynebacterium casei LMG S-19264T (=DSM 44701T), isolated from a smear-ripened cheese.</title>
        <authorList>
            <consortium name="US DOE Joint Genome Institute (JGI-PGF)"/>
            <person name="Walter F."/>
            <person name="Albersmeier A."/>
            <person name="Kalinowski J."/>
            <person name="Ruckert C."/>
        </authorList>
    </citation>
    <scope>NUCLEOTIDE SEQUENCE</scope>
    <source>
        <strain evidence="9">CGMCC 1.12924</strain>
    </source>
</reference>
<evidence type="ECO:0000259" key="8">
    <source>
        <dbReference type="Pfam" id="PF08281"/>
    </source>
</evidence>
<evidence type="ECO:0000313" key="10">
    <source>
        <dbReference type="Proteomes" id="UP000652231"/>
    </source>
</evidence>
<dbReference type="Proteomes" id="UP000652231">
    <property type="component" value="Unassembled WGS sequence"/>
</dbReference>
<sequence length="196" mass="22611">MNEQNATPTCDVPALWMEHKTALYHYILKRVKDREMAEDILQEVLLKVYHFCLTKSGVRNLRSWLFQIAQNTITDVYRHNQKVKTTDSFPTLAEEDEQQAFQEALPYILPMLDFLPEAYARPLKMADIDGMKQAEVATALGLTLTAAKSRIQRGRELLKAEFITCCHFETDKNGNLISFDIKESCKPLQELKKKNT</sequence>
<dbReference type="PANTHER" id="PTHR43133:SF62">
    <property type="entry name" value="RNA POLYMERASE SIGMA FACTOR SIGZ"/>
    <property type="match status" value="1"/>
</dbReference>
<comment type="similarity">
    <text evidence="1 6">Belongs to the sigma-70 factor family. ECF subfamily.</text>
</comment>
<reference evidence="9" key="2">
    <citation type="submission" date="2020-09" db="EMBL/GenBank/DDBJ databases">
        <authorList>
            <person name="Sun Q."/>
            <person name="Zhou Y."/>
        </authorList>
    </citation>
    <scope>NUCLEOTIDE SEQUENCE</scope>
    <source>
        <strain evidence="9">CGMCC 1.12924</strain>
    </source>
</reference>
<evidence type="ECO:0000256" key="5">
    <source>
        <dbReference type="ARBA" id="ARBA00023163"/>
    </source>
</evidence>
<organism evidence="9 10">
    <name type="scientific">Planktosalinus lacus</name>
    <dbReference type="NCBI Taxonomy" id="1526573"/>
    <lineage>
        <taxon>Bacteria</taxon>
        <taxon>Pseudomonadati</taxon>
        <taxon>Bacteroidota</taxon>
        <taxon>Flavobacteriia</taxon>
        <taxon>Flavobacteriales</taxon>
        <taxon>Flavobacteriaceae</taxon>
        <taxon>Planktosalinus</taxon>
    </lineage>
</organism>
<evidence type="ECO:0000256" key="3">
    <source>
        <dbReference type="ARBA" id="ARBA00023082"/>
    </source>
</evidence>
<dbReference type="InterPro" id="IPR014304">
    <property type="entry name" value="RNA_pol_sigma-Z"/>
</dbReference>
<dbReference type="NCBIfam" id="TIGR02959">
    <property type="entry name" value="SigZ"/>
    <property type="match status" value="1"/>
</dbReference>
<dbReference type="EMBL" id="BMGK01000002">
    <property type="protein sequence ID" value="GGD83432.1"/>
    <property type="molecule type" value="Genomic_DNA"/>
</dbReference>
<dbReference type="AlphaFoldDB" id="A0A8J2V8L4"/>